<dbReference type="PANTHER" id="PTHR11941:SF27">
    <property type="entry name" value="ETHYLMALONYL-COA DECARBOXYLASE"/>
    <property type="match status" value="1"/>
</dbReference>
<dbReference type="GO" id="GO:0006635">
    <property type="term" value="P:fatty acid beta-oxidation"/>
    <property type="evidence" value="ECO:0007669"/>
    <property type="project" value="TreeGrafter"/>
</dbReference>
<dbReference type="GO" id="GO:0005829">
    <property type="term" value="C:cytosol"/>
    <property type="evidence" value="ECO:0007669"/>
    <property type="project" value="TreeGrafter"/>
</dbReference>
<accession>A0A3M7TWP8</accession>
<keyword evidence="3" id="KW-1185">Reference proteome</keyword>
<dbReference type="OrthoDB" id="9775794at2"/>
<evidence type="ECO:0000313" key="3">
    <source>
        <dbReference type="Proteomes" id="UP000278746"/>
    </source>
</evidence>
<organism evidence="2 3">
    <name type="scientific">Alteribacter keqinensis</name>
    <dbReference type="NCBI Taxonomy" id="2483800"/>
    <lineage>
        <taxon>Bacteria</taxon>
        <taxon>Bacillati</taxon>
        <taxon>Bacillota</taxon>
        <taxon>Bacilli</taxon>
        <taxon>Bacillales</taxon>
        <taxon>Bacillaceae</taxon>
        <taxon>Alteribacter</taxon>
    </lineage>
</organism>
<reference evidence="2 3" key="1">
    <citation type="submission" date="2018-10" db="EMBL/GenBank/DDBJ databases">
        <title>Bacillus Keqinensis sp. nov., a moderately halophilic bacterium isolated from a saline-alkaline lake.</title>
        <authorList>
            <person name="Wang H."/>
        </authorList>
    </citation>
    <scope>NUCLEOTIDE SEQUENCE [LARGE SCALE GENOMIC DNA]</scope>
    <source>
        <strain evidence="2 3">KQ-3</strain>
    </source>
</reference>
<proteinExistence type="predicted"/>
<dbReference type="PANTHER" id="PTHR11941">
    <property type="entry name" value="ENOYL-COA HYDRATASE-RELATED"/>
    <property type="match status" value="1"/>
</dbReference>
<dbReference type="AlphaFoldDB" id="A0A3M7TWP8"/>
<evidence type="ECO:0000313" key="2">
    <source>
        <dbReference type="EMBL" id="RNA69701.1"/>
    </source>
</evidence>
<gene>
    <name evidence="2" type="ORF">EBO34_07135</name>
</gene>
<dbReference type="Gene3D" id="3.90.226.10">
    <property type="entry name" value="2-enoyl-CoA Hydratase, Chain A, domain 1"/>
    <property type="match status" value="1"/>
</dbReference>
<evidence type="ECO:0000256" key="1">
    <source>
        <dbReference type="ARBA" id="ARBA00023239"/>
    </source>
</evidence>
<dbReference type="GO" id="GO:0016829">
    <property type="term" value="F:lyase activity"/>
    <property type="evidence" value="ECO:0007669"/>
    <property type="project" value="UniProtKB-KW"/>
</dbReference>
<name>A0A3M7TWP8_9BACI</name>
<dbReference type="SUPFAM" id="SSF52096">
    <property type="entry name" value="ClpP/crotonase"/>
    <property type="match status" value="1"/>
</dbReference>
<dbReference type="CDD" id="cd06558">
    <property type="entry name" value="crotonase-like"/>
    <property type="match status" value="1"/>
</dbReference>
<dbReference type="EMBL" id="RHIB01000001">
    <property type="protein sequence ID" value="RNA69701.1"/>
    <property type="molecule type" value="Genomic_DNA"/>
</dbReference>
<protein>
    <submittedName>
        <fullName evidence="2">Enoyl-CoA hydratase/isomerase family protein</fullName>
    </submittedName>
</protein>
<dbReference type="InterPro" id="IPR029045">
    <property type="entry name" value="ClpP/crotonase-like_dom_sf"/>
</dbReference>
<dbReference type="GO" id="GO:0016853">
    <property type="term" value="F:isomerase activity"/>
    <property type="evidence" value="ECO:0007669"/>
    <property type="project" value="UniProtKB-KW"/>
</dbReference>
<dbReference type="Proteomes" id="UP000278746">
    <property type="component" value="Unassembled WGS sequence"/>
</dbReference>
<dbReference type="Pfam" id="PF00378">
    <property type="entry name" value="ECH_1"/>
    <property type="match status" value="1"/>
</dbReference>
<sequence>MQGGGILKKVILSYEKNGISKITLNRPEVKNAVDFDVMNELNAIFDKLEEDKGTRILVFTGKGSAFCSGGDLGKFHSLKTEDEALGMLVPMSRLLKRIAALPYLTVAYINGHAVGGGCELAAACDFRVADPGAKTGFIQGRLQITTGWGGASLLKEKVPYLQALTLLTTARLFTAEEGLNMGWIQAVLNSESELMEWLSKWNGVSGSVLGSYKDAVRTEKERDTLFNDIDKEVKACAKLWAKDEHHDAVNAFLSKTDR</sequence>
<keyword evidence="2" id="KW-0413">Isomerase</keyword>
<keyword evidence="1" id="KW-0456">Lyase</keyword>
<comment type="caution">
    <text evidence="2">The sequence shown here is derived from an EMBL/GenBank/DDBJ whole genome shotgun (WGS) entry which is preliminary data.</text>
</comment>
<dbReference type="InterPro" id="IPR001753">
    <property type="entry name" value="Enoyl-CoA_hydra/iso"/>
</dbReference>